<feature type="domain" description="FlgD Tudor-like" evidence="4">
    <location>
        <begin position="90"/>
        <end position="139"/>
    </location>
</feature>
<dbReference type="EMBL" id="LT629757">
    <property type="protein sequence ID" value="SDS43776.1"/>
    <property type="molecule type" value="Genomic_DNA"/>
</dbReference>
<dbReference type="STRING" id="642780.SAMN04488570_1880"/>
<dbReference type="GO" id="GO:0044781">
    <property type="term" value="P:bacterial-type flagellum organization"/>
    <property type="evidence" value="ECO:0007669"/>
    <property type="project" value="UniProtKB-KW"/>
</dbReference>
<dbReference type="Pfam" id="PF13861">
    <property type="entry name" value="FLgD_tudor"/>
    <property type="match status" value="1"/>
</dbReference>
<organism evidence="5 6">
    <name type="scientific">Nocardioides scoriae</name>
    <dbReference type="NCBI Taxonomy" id="642780"/>
    <lineage>
        <taxon>Bacteria</taxon>
        <taxon>Bacillati</taxon>
        <taxon>Actinomycetota</taxon>
        <taxon>Actinomycetes</taxon>
        <taxon>Propionibacteriales</taxon>
        <taxon>Nocardioidaceae</taxon>
        <taxon>Nocardioides</taxon>
    </lineage>
</organism>
<keyword evidence="5" id="KW-0969">Cilium</keyword>
<evidence type="ECO:0000256" key="2">
    <source>
        <dbReference type="ARBA" id="ARBA00022795"/>
    </source>
</evidence>
<keyword evidence="2" id="KW-1005">Bacterial flagellum biogenesis</keyword>
<dbReference type="Pfam" id="PF03963">
    <property type="entry name" value="FlgD"/>
    <property type="match status" value="1"/>
</dbReference>
<evidence type="ECO:0000256" key="1">
    <source>
        <dbReference type="ARBA" id="ARBA00010577"/>
    </source>
</evidence>
<accession>A0A1H1S7P1</accession>
<keyword evidence="6" id="KW-1185">Reference proteome</keyword>
<dbReference type="Proteomes" id="UP000198859">
    <property type="component" value="Chromosome I"/>
</dbReference>
<evidence type="ECO:0000313" key="5">
    <source>
        <dbReference type="EMBL" id="SDS43776.1"/>
    </source>
</evidence>
<keyword evidence="5" id="KW-0282">Flagellum</keyword>
<keyword evidence="5" id="KW-0966">Cell projection</keyword>
<comment type="similarity">
    <text evidence="1">Belongs to the FlgD family.</text>
</comment>
<evidence type="ECO:0000259" key="4">
    <source>
        <dbReference type="Pfam" id="PF13861"/>
    </source>
</evidence>
<protein>
    <submittedName>
        <fullName evidence="5">Flagellar basal-body rod modification protein FlgD</fullName>
    </submittedName>
</protein>
<dbReference type="RefSeq" id="WP_197681146.1">
    <property type="nucleotide sequence ID" value="NZ_LT629757.1"/>
</dbReference>
<feature type="region of interest" description="Disordered" evidence="3">
    <location>
        <begin position="1"/>
        <end position="29"/>
    </location>
</feature>
<dbReference type="InterPro" id="IPR025963">
    <property type="entry name" value="FLgD_Tudor"/>
</dbReference>
<dbReference type="AlphaFoldDB" id="A0A1H1S7P1"/>
<reference evidence="6" key="1">
    <citation type="submission" date="2016-10" db="EMBL/GenBank/DDBJ databases">
        <authorList>
            <person name="Varghese N."/>
            <person name="Submissions S."/>
        </authorList>
    </citation>
    <scope>NUCLEOTIDE SEQUENCE [LARGE SCALE GENOMIC DNA]</scope>
    <source>
        <strain evidence="6">DSM 22127</strain>
    </source>
</reference>
<gene>
    <name evidence="5" type="ORF">SAMN04488570_1880</name>
</gene>
<proteinExistence type="inferred from homology"/>
<evidence type="ECO:0000313" key="6">
    <source>
        <dbReference type="Proteomes" id="UP000198859"/>
    </source>
</evidence>
<name>A0A1H1S7P1_9ACTN</name>
<sequence>MSIAATEPVTHTGMLGTVPGADTSAKTKLGNSQDKDMFLQLLVAQMKYQDPTNPTDSAQFLAQSAQFTALEKMQAVADQTAQLVSAQLSFGASGLVGRTVTWTDTEGTSQTGLVNGVSFGADGPSLDVGGTTVALGQVQRVDDGTRTATPSVPTVPSTSV</sequence>
<evidence type="ECO:0000256" key="3">
    <source>
        <dbReference type="SAM" id="MobiDB-lite"/>
    </source>
</evidence>
<dbReference type="InterPro" id="IPR005648">
    <property type="entry name" value="FlgD"/>
</dbReference>